<feature type="region of interest" description="Disordered" evidence="1">
    <location>
        <begin position="50"/>
        <end position="74"/>
    </location>
</feature>
<comment type="caution">
    <text evidence="3">The sequence shown here is derived from an EMBL/GenBank/DDBJ whole genome shotgun (WGS) entry which is preliminary data.</text>
</comment>
<dbReference type="EMBL" id="NPDY01000016">
    <property type="protein sequence ID" value="PJZ68807.1"/>
    <property type="molecule type" value="Genomic_DNA"/>
</dbReference>
<dbReference type="Proteomes" id="UP000231962">
    <property type="component" value="Unassembled WGS sequence"/>
</dbReference>
<gene>
    <name evidence="2" type="ORF">CH360_14670</name>
    <name evidence="3" type="ORF">CH373_03790</name>
</gene>
<evidence type="ECO:0000313" key="3">
    <source>
        <dbReference type="EMBL" id="PJZ75242.1"/>
    </source>
</evidence>
<sequence>MAFCGVATLASCQHTTPNKVDMKVTGGGNVYQVYLDVDNDKTPNCGNAAPYTGGTGTSTTGGTTTTTPTTGGSTTNSRYLVTSTLYMKTGEILILRFIYDNNQNQGTVDPQQGFSFSGSVGTSSQYIPAVTGKFGKVFWGGSGVPVYDSSSGGAQAQALQYLDVDINLTGNFSTTTGGVQLNQCFTVDGVKCTAQTSSTTCFTQDNISCFSTSASTGAAAAIQGSVSCNAPGVFPAGT</sequence>
<dbReference type="OrthoDB" id="345240at2"/>
<organism evidence="3 5">
    <name type="scientific">Leptospira perolatii</name>
    <dbReference type="NCBI Taxonomy" id="2023191"/>
    <lineage>
        <taxon>Bacteria</taxon>
        <taxon>Pseudomonadati</taxon>
        <taxon>Spirochaetota</taxon>
        <taxon>Spirochaetia</taxon>
        <taxon>Leptospirales</taxon>
        <taxon>Leptospiraceae</taxon>
        <taxon>Leptospira</taxon>
    </lineage>
</organism>
<evidence type="ECO:0000313" key="4">
    <source>
        <dbReference type="Proteomes" id="UP000231962"/>
    </source>
</evidence>
<dbReference type="AlphaFoldDB" id="A0A2M9ZT18"/>
<reference evidence="4 5" key="1">
    <citation type="submission" date="2017-07" db="EMBL/GenBank/DDBJ databases">
        <title>Leptospira spp. isolated from tropical soils.</title>
        <authorList>
            <person name="Thibeaux R."/>
            <person name="Iraola G."/>
            <person name="Ferres I."/>
            <person name="Bierque E."/>
            <person name="Girault D."/>
            <person name="Soupe-Gilbert M.-E."/>
            <person name="Picardeau M."/>
            <person name="Goarant C."/>
        </authorList>
    </citation>
    <scope>NUCLEOTIDE SEQUENCE [LARGE SCALE GENOMIC DNA]</scope>
    <source>
        <strain evidence="3 5">FH1-B-B1</strain>
        <strain evidence="2 4">FH1-B-C1</strain>
    </source>
</reference>
<feature type="compositionally biased region" description="Low complexity" evidence="1">
    <location>
        <begin position="57"/>
        <end position="74"/>
    </location>
</feature>
<dbReference type="Proteomes" id="UP000231990">
    <property type="component" value="Unassembled WGS sequence"/>
</dbReference>
<name>A0A2M9ZT18_9LEPT</name>
<evidence type="ECO:0000256" key="1">
    <source>
        <dbReference type="SAM" id="MobiDB-lite"/>
    </source>
</evidence>
<protein>
    <recommendedName>
        <fullName evidence="6">Lipoprotein</fullName>
    </recommendedName>
</protein>
<evidence type="ECO:0008006" key="6">
    <source>
        <dbReference type="Google" id="ProtNLM"/>
    </source>
</evidence>
<dbReference type="EMBL" id="NPDZ01000001">
    <property type="protein sequence ID" value="PJZ75242.1"/>
    <property type="molecule type" value="Genomic_DNA"/>
</dbReference>
<evidence type="ECO:0000313" key="2">
    <source>
        <dbReference type="EMBL" id="PJZ68807.1"/>
    </source>
</evidence>
<dbReference type="NCBIfam" id="NF047807">
    <property type="entry name" value="LIC10920_lipo"/>
    <property type="match status" value="1"/>
</dbReference>
<proteinExistence type="predicted"/>
<keyword evidence="4" id="KW-1185">Reference proteome</keyword>
<evidence type="ECO:0000313" key="5">
    <source>
        <dbReference type="Proteomes" id="UP000231990"/>
    </source>
</evidence>
<accession>A0A2M9ZT18</accession>